<dbReference type="FunFam" id="3.30.70.270:FF:000001">
    <property type="entry name" value="Diguanylate cyclase domain protein"/>
    <property type="match status" value="1"/>
</dbReference>
<dbReference type="SUPFAM" id="SSF55073">
    <property type="entry name" value="Nucleotide cyclase"/>
    <property type="match status" value="1"/>
</dbReference>
<dbReference type="GO" id="GO:1902201">
    <property type="term" value="P:negative regulation of bacterial-type flagellum-dependent cell motility"/>
    <property type="evidence" value="ECO:0007669"/>
    <property type="project" value="TreeGrafter"/>
</dbReference>
<evidence type="ECO:0000313" key="6">
    <source>
        <dbReference type="EMBL" id="OAH99690.1"/>
    </source>
</evidence>
<dbReference type="Pfam" id="PF00990">
    <property type="entry name" value="GGDEF"/>
    <property type="match status" value="1"/>
</dbReference>
<sequence>MPLIRTMQKNSVSIKSSKEILKHAIRFIGQHNLTAVPINYTVSYEYCRGDHALLRQAIDQAIASKQPINNEVMQCWFDTLLLGYDLKELSESQLELNKIASQLALTTTQAEENVIQFDNSLNECKSGLSEAPNISSLLSIVSLLLNSTTSMQIAMEQMKQQLTASKQEIASLQDRLAMATIEAITDPLTGLTNRKGLSSAISEALLSAQQSQNYPCLLILDIDFFKKINDSFGHLLGDKALIILADTLKKQIKGKDTAARYGGEEFAILLVETDLQNAWKVAENIRRIVENLKITRIHDHQEIFRMTISIGIARYQADQSINDFIDHEDSALYQSKNTGRNRVTIFEAKL</sequence>
<dbReference type="InterPro" id="IPR029787">
    <property type="entry name" value="Nucleotide_cyclase"/>
</dbReference>
<dbReference type="GO" id="GO:0043709">
    <property type="term" value="P:cell adhesion involved in single-species biofilm formation"/>
    <property type="evidence" value="ECO:0007669"/>
    <property type="project" value="TreeGrafter"/>
</dbReference>
<keyword evidence="4" id="KW-0175">Coiled coil</keyword>
<gene>
    <name evidence="6" type="ORF">A1353_20410</name>
</gene>
<dbReference type="EC" id="2.7.7.65" evidence="2"/>
<evidence type="ECO:0000259" key="5">
    <source>
        <dbReference type="PROSITE" id="PS50887"/>
    </source>
</evidence>
<feature type="coiled-coil region" evidence="4">
    <location>
        <begin position="155"/>
        <end position="182"/>
    </location>
</feature>
<dbReference type="InterPro" id="IPR050469">
    <property type="entry name" value="Diguanylate_Cyclase"/>
</dbReference>
<evidence type="ECO:0000256" key="2">
    <source>
        <dbReference type="ARBA" id="ARBA00012528"/>
    </source>
</evidence>
<dbReference type="GO" id="GO:0052621">
    <property type="term" value="F:diguanylate cyclase activity"/>
    <property type="evidence" value="ECO:0007669"/>
    <property type="project" value="UniProtKB-EC"/>
</dbReference>
<dbReference type="GO" id="GO:0005886">
    <property type="term" value="C:plasma membrane"/>
    <property type="evidence" value="ECO:0007669"/>
    <property type="project" value="TreeGrafter"/>
</dbReference>
<dbReference type="AlphaFoldDB" id="A0A177M226"/>
<dbReference type="InterPro" id="IPR043128">
    <property type="entry name" value="Rev_trsase/Diguanyl_cyclase"/>
</dbReference>
<dbReference type="SMART" id="SM00267">
    <property type="entry name" value="GGDEF"/>
    <property type="match status" value="1"/>
</dbReference>
<dbReference type="Gene3D" id="3.30.70.270">
    <property type="match status" value="1"/>
</dbReference>
<protein>
    <recommendedName>
        <fullName evidence="2">diguanylate cyclase</fullName>
        <ecNumber evidence="2">2.7.7.65</ecNumber>
    </recommendedName>
</protein>
<reference evidence="6 7" key="1">
    <citation type="submission" date="2016-03" db="EMBL/GenBank/DDBJ databases">
        <authorList>
            <person name="Ploux O."/>
        </authorList>
    </citation>
    <scope>NUCLEOTIDE SEQUENCE [LARGE SCALE GENOMIC DNA]</scope>
    <source>
        <strain evidence="6 7">R-45371</strain>
    </source>
</reference>
<dbReference type="EMBL" id="LUUH01000081">
    <property type="protein sequence ID" value="OAH99690.1"/>
    <property type="molecule type" value="Genomic_DNA"/>
</dbReference>
<dbReference type="Proteomes" id="UP000077763">
    <property type="component" value="Unassembled WGS sequence"/>
</dbReference>
<proteinExistence type="predicted"/>
<dbReference type="PANTHER" id="PTHR45138">
    <property type="entry name" value="REGULATORY COMPONENTS OF SENSORY TRANSDUCTION SYSTEM"/>
    <property type="match status" value="1"/>
</dbReference>
<evidence type="ECO:0000313" key="7">
    <source>
        <dbReference type="Proteomes" id="UP000077763"/>
    </source>
</evidence>
<name>A0A177M226_METMH</name>
<dbReference type="PANTHER" id="PTHR45138:SF9">
    <property type="entry name" value="DIGUANYLATE CYCLASE DGCM-RELATED"/>
    <property type="match status" value="1"/>
</dbReference>
<accession>A0A177M226</accession>
<organism evidence="6 7">
    <name type="scientific">Methylomonas methanica</name>
    <dbReference type="NCBI Taxonomy" id="421"/>
    <lineage>
        <taxon>Bacteria</taxon>
        <taxon>Pseudomonadati</taxon>
        <taxon>Pseudomonadota</taxon>
        <taxon>Gammaproteobacteria</taxon>
        <taxon>Methylococcales</taxon>
        <taxon>Methylococcaceae</taxon>
        <taxon>Methylomonas</taxon>
    </lineage>
</organism>
<evidence type="ECO:0000256" key="4">
    <source>
        <dbReference type="SAM" id="Coils"/>
    </source>
</evidence>
<dbReference type="InterPro" id="IPR000160">
    <property type="entry name" value="GGDEF_dom"/>
</dbReference>
<comment type="cofactor">
    <cofactor evidence="1">
        <name>Mg(2+)</name>
        <dbReference type="ChEBI" id="CHEBI:18420"/>
    </cofactor>
</comment>
<comment type="catalytic activity">
    <reaction evidence="3">
        <text>2 GTP = 3',3'-c-di-GMP + 2 diphosphate</text>
        <dbReference type="Rhea" id="RHEA:24898"/>
        <dbReference type="ChEBI" id="CHEBI:33019"/>
        <dbReference type="ChEBI" id="CHEBI:37565"/>
        <dbReference type="ChEBI" id="CHEBI:58805"/>
        <dbReference type="EC" id="2.7.7.65"/>
    </reaction>
</comment>
<dbReference type="PROSITE" id="PS50887">
    <property type="entry name" value="GGDEF"/>
    <property type="match status" value="1"/>
</dbReference>
<evidence type="ECO:0000256" key="1">
    <source>
        <dbReference type="ARBA" id="ARBA00001946"/>
    </source>
</evidence>
<comment type="caution">
    <text evidence="6">The sequence shown here is derived from an EMBL/GenBank/DDBJ whole genome shotgun (WGS) entry which is preliminary data.</text>
</comment>
<dbReference type="CDD" id="cd01949">
    <property type="entry name" value="GGDEF"/>
    <property type="match status" value="1"/>
</dbReference>
<feature type="domain" description="GGDEF" evidence="5">
    <location>
        <begin position="213"/>
        <end position="348"/>
    </location>
</feature>
<evidence type="ECO:0000256" key="3">
    <source>
        <dbReference type="ARBA" id="ARBA00034247"/>
    </source>
</evidence>
<dbReference type="NCBIfam" id="TIGR00254">
    <property type="entry name" value="GGDEF"/>
    <property type="match status" value="1"/>
</dbReference>